<keyword evidence="2" id="KW-1185">Reference proteome</keyword>
<dbReference type="Gene3D" id="1.25.40.20">
    <property type="entry name" value="Ankyrin repeat-containing domain"/>
    <property type="match status" value="1"/>
</dbReference>
<dbReference type="InterPro" id="IPR036770">
    <property type="entry name" value="Ankyrin_rpt-contain_sf"/>
</dbReference>
<name>A0A4Z1GEV2_9HELO</name>
<proteinExistence type="predicted"/>
<dbReference type="Proteomes" id="UP000297814">
    <property type="component" value="Unassembled WGS sequence"/>
</dbReference>
<protein>
    <submittedName>
        <fullName evidence="1">Uncharacterized protein</fullName>
    </submittedName>
</protein>
<organism evidence="1 2">
    <name type="scientific">Botrytis hyacinthi</name>
    <dbReference type="NCBI Taxonomy" id="278943"/>
    <lineage>
        <taxon>Eukaryota</taxon>
        <taxon>Fungi</taxon>
        <taxon>Dikarya</taxon>
        <taxon>Ascomycota</taxon>
        <taxon>Pezizomycotina</taxon>
        <taxon>Leotiomycetes</taxon>
        <taxon>Helotiales</taxon>
        <taxon>Sclerotiniaceae</taxon>
        <taxon>Botrytis</taxon>
    </lineage>
</organism>
<dbReference type="AlphaFoldDB" id="A0A4Z1GEV2"/>
<dbReference type="EMBL" id="PQXK01000233">
    <property type="protein sequence ID" value="TGO33669.1"/>
    <property type="molecule type" value="Genomic_DNA"/>
</dbReference>
<evidence type="ECO:0000313" key="1">
    <source>
        <dbReference type="EMBL" id="TGO33669.1"/>
    </source>
</evidence>
<dbReference type="SUPFAM" id="SSF48403">
    <property type="entry name" value="Ankyrin repeat"/>
    <property type="match status" value="1"/>
</dbReference>
<gene>
    <name evidence="1" type="ORF">BHYA_0233g00170</name>
</gene>
<evidence type="ECO:0000313" key="2">
    <source>
        <dbReference type="Proteomes" id="UP000297814"/>
    </source>
</evidence>
<sequence>MQFLDLAPELVHQILLEAVFTRGIRRSFTLRLVCKRFYHDVQSALFKSHLLDNYGTYKLLHFWHVDRNKRASTFWHSYLVYRVQNNSDSCPPHFRHIRRLVETLCTETVGDVNVTIEKLCWPILTIATDRANSNLIDLDFELDLLCAATYLNIITVVKRLLQRGYHPQRKQAFFDSPMTLAALTGNKHLLVYLQKMVIETRLSHNLKAEHSSSIIGAAMSGDRDVVKTALYPPSWSTINDENFIEGPFVPRRTSAWQSLWKAQMYTGNLEMYKYLEGFSQRPEERPGQSVLMLHIRFGNFEIVKHILDTTGTFFRGARGDCGAKHQDMIDLLLEYGFDKKFPRLDRQQSEWLGDETASIEAQITNTLLVHELFDHGASIYDVRTAKTALEWAVSREDTVMVVGVLQTFDTSKGALDDDIR</sequence>
<reference evidence="1 2" key="1">
    <citation type="submission" date="2017-12" db="EMBL/GenBank/DDBJ databases">
        <title>Comparative genomics of Botrytis spp.</title>
        <authorList>
            <person name="Valero-Jimenez C.A."/>
            <person name="Tapia P."/>
            <person name="Veloso J."/>
            <person name="Silva-Moreno E."/>
            <person name="Staats M."/>
            <person name="Valdes J.H."/>
            <person name="Van Kan J.A.L."/>
        </authorList>
    </citation>
    <scope>NUCLEOTIDE SEQUENCE [LARGE SCALE GENOMIC DNA]</scope>
    <source>
        <strain evidence="1 2">Bh0001</strain>
    </source>
</reference>
<comment type="caution">
    <text evidence="1">The sequence shown here is derived from an EMBL/GenBank/DDBJ whole genome shotgun (WGS) entry which is preliminary data.</text>
</comment>
<accession>A0A4Z1GEV2</accession>